<proteinExistence type="predicted"/>
<organism evidence="4 5">
    <name type="scientific">Actinoplanes aureus</name>
    <dbReference type="NCBI Taxonomy" id="2792083"/>
    <lineage>
        <taxon>Bacteria</taxon>
        <taxon>Bacillati</taxon>
        <taxon>Actinomycetota</taxon>
        <taxon>Actinomycetes</taxon>
        <taxon>Micromonosporales</taxon>
        <taxon>Micromonosporaceae</taxon>
        <taxon>Actinoplanes</taxon>
    </lineage>
</organism>
<evidence type="ECO:0000313" key="4">
    <source>
        <dbReference type="EMBL" id="MBG0560138.1"/>
    </source>
</evidence>
<evidence type="ECO:0000313" key="5">
    <source>
        <dbReference type="Proteomes" id="UP000598146"/>
    </source>
</evidence>
<sequence length="439" mass="46838">MTSHRNLKRLVRERAARTGESYTTARRNLLARAAQPGLVPGYDTFGGGSHLANADPHATAGGPHLGDLDTSSEHHESTLLARLLRQAGHRAPHTGKPYTEATLCGLAGGIGFLYSVFAYTGLPPILTIVAQHHPDPWAQSALERLGLGYEVRHSTAAGPARRDLDAMIDQGRPVLCVVGRGGLPWHQPASALDTDPYQVVVAGRDGGDYLVDDLADTLHVVPADVLVAAWSAHRKGRHERLIVSPPDKPVDLPASMRAAIATTVAHLIGPVLGNAFDVNMGFSGMARLVTDLRDRRTKRGWTRRFSEPGALAFALLRLYECLELQYTAPAGTRPLYATFLDEAAEVLGEPRIGRAAGLFRTAGEHWSAVADAALANCGPAAEILERRLFAQFTGAPVPPAPGPDELTGPADPGGLLDDLADRAEAALHAEKEAVELLRP</sequence>
<dbReference type="InterPro" id="IPR026935">
    <property type="entry name" value="BtrH_N"/>
</dbReference>
<reference evidence="4" key="1">
    <citation type="submission" date="2020-11" db="EMBL/GenBank/DDBJ databases">
        <title>Isolation and identification of active actinomycetes.</title>
        <authorList>
            <person name="Sun X."/>
        </authorList>
    </citation>
    <scope>NUCLEOTIDE SEQUENCE</scope>
    <source>
        <strain evidence="4">NEAU-A11</strain>
    </source>
</reference>
<dbReference type="Pfam" id="PF14399">
    <property type="entry name" value="BtrH_N"/>
    <property type="match status" value="1"/>
</dbReference>
<feature type="region of interest" description="Disordered" evidence="1">
    <location>
        <begin position="395"/>
        <end position="417"/>
    </location>
</feature>
<dbReference type="Proteomes" id="UP000598146">
    <property type="component" value="Unassembled WGS sequence"/>
</dbReference>
<protein>
    <submittedName>
        <fullName evidence="4">DUF4872 domain-containing protein</fullName>
    </submittedName>
</protein>
<evidence type="ECO:0000256" key="1">
    <source>
        <dbReference type="SAM" id="MobiDB-lite"/>
    </source>
</evidence>
<dbReference type="EMBL" id="JADQTO010000001">
    <property type="protein sequence ID" value="MBG0560138.1"/>
    <property type="molecule type" value="Genomic_DNA"/>
</dbReference>
<comment type="caution">
    <text evidence="4">The sequence shown here is derived from an EMBL/GenBank/DDBJ whole genome shotgun (WGS) entry which is preliminary data.</text>
</comment>
<gene>
    <name evidence="4" type="ORF">I4J89_01485</name>
</gene>
<dbReference type="InterPro" id="IPR032369">
    <property type="entry name" value="DUF4872"/>
</dbReference>
<name>A0A931C477_9ACTN</name>
<evidence type="ECO:0000259" key="2">
    <source>
        <dbReference type="Pfam" id="PF14399"/>
    </source>
</evidence>
<accession>A0A931C477</accession>
<feature type="domain" description="Butirosin biosynthesis protein H N-terminal" evidence="2">
    <location>
        <begin position="74"/>
        <end position="213"/>
    </location>
</feature>
<feature type="domain" description="DUF4872" evidence="3">
    <location>
        <begin position="237"/>
        <end position="377"/>
    </location>
</feature>
<evidence type="ECO:0000259" key="3">
    <source>
        <dbReference type="Pfam" id="PF16169"/>
    </source>
</evidence>
<dbReference type="AlphaFoldDB" id="A0A931C477"/>
<dbReference type="Pfam" id="PF16169">
    <property type="entry name" value="DUF4872"/>
    <property type="match status" value="1"/>
</dbReference>
<dbReference type="RefSeq" id="WP_196411947.1">
    <property type="nucleotide sequence ID" value="NZ_JADQTO010000001.1"/>
</dbReference>
<feature type="region of interest" description="Disordered" evidence="1">
    <location>
        <begin position="53"/>
        <end position="72"/>
    </location>
</feature>
<keyword evidence="5" id="KW-1185">Reference proteome</keyword>